<evidence type="ECO:0000313" key="1">
    <source>
        <dbReference type="Proteomes" id="UP000887565"/>
    </source>
</evidence>
<accession>A0A915IQ29</accession>
<organism evidence="1 2">
    <name type="scientific">Romanomermis culicivorax</name>
    <name type="common">Nematode worm</name>
    <dbReference type="NCBI Taxonomy" id="13658"/>
    <lineage>
        <taxon>Eukaryota</taxon>
        <taxon>Metazoa</taxon>
        <taxon>Ecdysozoa</taxon>
        <taxon>Nematoda</taxon>
        <taxon>Enoplea</taxon>
        <taxon>Dorylaimia</taxon>
        <taxon>Mermithida</taxon>
        <taxon>Mermithoidea</taxon>
        <taxon>Mermithidae</taxon>
        <taxon>Romanomermis</taxon>
    </lineage>
</organism>
<proteinExistence type="predicted"/>
<dbReference type="AlphaFoldDB" id="A0A915IQ29"/>
<dbReference type="WBParaSite" id="nRc.2.0.1.t16102-RA">
    <property type="protein sequence ID" value="nRc.2.0.1.t16102-RA"/>
    <property type="gene ID" value="nRc.2.0.1.g16102"/>
</dbReference>
<dbReference type="Proteomes" id="UP000887565">
    <property type="component" value="Unplaced"/>
</dbReference>
<sequence>MNPSKMDIGFFVDALKNFLPDFPTFQMLNLDQLPRFSKIIRSNSATRIETLATPLGLLELWRLIVKTTPRLEQSFRPRNFVEGSRKILIFVKYVEKRYNIKDLFIIC</sequence>
<protein>
    <submittedName>
        <fullName evidence="2">Uncharacterized protein</fullName>
    </submittedName>
</protein>
<evidence type="ECO:0000313" key="2">
    <source>
        <dbReference type="WBParaSite" id="nRc.2.0.1.t16102-RA"/>
    </source>
</evidence>
<reference evidence="2" key="1">
    <citation type="submission" date="2022-11" db="UniProtKB">
        <authorList>
            <consortium name="WormBaseParasite"/>
        </authorList>
    </citation>
    <scope>IDENTIFICATION</scope>
</reference>
<keyword evidence="1" id="KW-1185">Reference proteome</keyword>
<name>A0A915IQ29_ROMCU</name>